<organism evidence="2 3">
    <name type="scientific">Dyadobacter pollutisoli</name>
    <dbReference type="NCBI Taxonomy" id="2910158"/>
    <lineage>
        <taxon>Bacteria</taxon>
        <taxon>Pseudomonadati</taxon>
        <taxon>Bacteroidota</taxon>
        <taxon>Cytophagia</taxon>
        <taxon>Cytophagales</taxon>
        <taxon>Spirosomataceae</taxon>
        <taxon>Dyadobacter</taxon>
    </lineage>
</organism>
<feature type="domain" description="Putative restriction endonuclease" evidence="1">
    <location>
        <begin position="41"/>
        <end position="179"/>
    </location>
</feature>
<dbReference type="InterPro" id="IPR008538">
    <property type="entry name" value="Uma2"/>
</dbReference>
<keyword evidence="2" id="KW-0378">Hydrolase</keyword>
<dbReference type="RefSeq" id="WP_244822600.1">
    <property type="nucleotide sequence ID" value="NZ_CP112998.1"/>
</dbReference>
<evidence type="ECO:0000259" key="1">
    <source>
        <dbReference type="Pfam" id="PF05685"/>
    </source>
</evidence>
<dbReference type="PANTHER" id="PTHR34107">
    <property type="entry name" value="SLL0198 PROTEIN-RELATED"/>
    <property type="match status" value="1"/>
</dbReference>
<reference evidence="2" key="1">
    <citation type="submission" date="2022-11" db="EMBL/GenBank/DDBJ databases">
        <title>Dyadobacter pollutisoli sp. nov., isolated from plastic dumped soil.</title>
        <authorList>
            <person name="Kim J.M."/>
            <person name="Kim K.R."/>
            <person name="Lee J.K."/>
            <person name="Hao L."/>
            <person name="Jeon C.O."/>
        </authorList>
    </citation>
    <scope>NUCLEOTIDE SEQUENCE</scope>
    <source>
        <strain evidence="2">U1</strain>
    </source>
</reference>
<dbReference type="GO" id="GO:0004519">
    <property type="term" value="F:endonuclease activity"/>
    <property type="evidence" value="ECO:0007669"/>
    <property type="project" value="UniProtKB-KW"/>
</dbReference>
<gene>
    <name evidence="2" type="ORF">ON006_24220</name>
</gene>
<accession>A0A9E8N7L2</accession>
<keyword evidence="2" id="KW-0540">Nuclease</keyword>
<dbReference type="InterPro" id="IPR011335">
    <property type="entry name" value="Restrct_endonuc-II-like"/>
</dbReference>
<protein>
    <submittedName>
        <fullName evidence="2">Uma2 family endonuclease</fullName>
    </submittedName>
</protein>
<dbReference type="SUPFAM" id="SSF52980">
    <property type="entry name" value="Restriction endonuclease-like"/>
    <property type="match status" value="1"/>
</dbReference>
<dbReference type="Gene3D" id="3.90.1570.10">
    <property type="entry name" value="tt1808, chain A"/>
    <property type="match status" value="1"/>
</dbReference>
<proteinExistence type="predicted"/>
<dbReference type="AlphaFoldDB" id="A0A9E8N7L2"/>
<keyword evidence="3" id="KW-1185">Reference proteome</keyword>
<dbReference type="InterPro" id="IPR012296">
    <property type="entry name" value="Nuclease_put_TT1808"/>
</dbReference>
<dbReference type="Proteomes" id="UP001164653">
    <property type="component" value="Chromosome"/>
</dbReference>
<dbReference type="KEGG" id="dpf:ON006_24220"/>
<evidence type="ECO:0000313" key="2">
    <source>
        <dbReference type="EMBL" id="WAC10838.1"/>
    </source>
</evidence>
<dbReference type="CDD" id="cd06260">
    <property type="entry name" value="DUF820-like"/>
    <property type="match status" value="1"/>
</dbReference>
<keyword evidence="2" id="KW-0255">Endonuclease</keyword>
<name>A0A9E8N7L2_9BACT</name>
<dbReference type="PANTHER" id="PTHR34107:SF4">
    <property type="entry name" value="SLL1222 PROTEIN"/>
    <property type="match status" value="1"/>
</dbReference>
<dbReference type="EMBL" id="CP112998">
    <property type="protein sequence ID" value="WAC10838.1"/>
    <property type="molecule type" value="Genomic_DNA"/>
</dbReference>
<sequence length="215" mass="24863">MGRRIFSKILDRPDAYLIVQAVQAALDKEKEIRSKFYDDITEDDKAEFINGEVVMHSPVMLRHNLATGLLLNLLNIYVAREQLGFVGFEKLMISLTRNDYEPDICFFRQEKSTQFTDEQMLFPAPDLIIEILSSSTEVRDRGVKFKDYQAHKIEEYWIVDPKDKTIEQYHLFGEEHQLILKSAVGNVKSFVVEGFQIPIAAIFDVSENLKALQNI</sequence>
<evidence type="ECO:0000313" key="3">
    <source>
        <dbReference type="Proteomes" id="UP001164653"/>
    </source>
</evidence>
<dbReference type="Pfam" id="PF05685">
    <property type="entry name" value="Uma2"/>
    <property type="match status" value="1"/>
</dbReference>